<proteinExistence type="predicted"/>
<dbReference type="Proteomes" id="UP000705379">
    <property type="component" value="Unassembled WGS sequence"/>
</dbReference>
<evidence type="ECO:0000259" key="2">
    <source>
        <dbReference type="Pfam" id="PF11412"/>
    </source>
</evidence>
<protein>
    <recommendedName>
        <fullName evidence="2">Thiol:disulfide interchange protein DsbD N-terminal domain-containing protein</fullName>
    </recommendedName>
</protein>
<gene>
    <name evidence="3" type="ORF">DYI23_14165</name>
</gene>
<evidence type="ECO:0000256" key="1">
    <source>
        <dbReference type="SAM" id="SignalP"/>
    </source>
</evidence>
<evidence type="ECO:0000313" key="4">
    <source>
        <dbReference type="Proteomes" id="UP000705379"/>
    </source>
</evidence>
<dbReference type="Pfam" id="PF11412">
    <property type="entry name" value="DsbD_N"/>
    <property type="match status" value="1"/>
</dbReference>
<accession>A0A944CF72</accession>
<reference evidence="3" key="2">
    <citation type="journal article" date="2021" name="Microorganisms">
        <title>Bacterial Dimethylsulfoniopropionate Biosynthesis in the East China Sea.</title>
        <authorList>
            <person name="Liu J."/>
            <person name="Zhang Y."/>
            <person name="Liu J."/>
            <person name="Zhong H."/>
            <person name="Williams B.T."/>
            <person name="Zheng Y."/>
            <person name="Curson A.R.J."/>
            <person name="Sun C."/>
            <person name="Sun H."/>
            <person name="Song D."/>
            <person name="Wagner Mackenzie B."/>
            <person name="Bermejo Martinez A."/>
            <person name="Todd J.D."/>
            <person name="Zhang X.H."/>
        </authorList>
    </citation>
    <scope>NUCLEOTIDE SEQUENCE</scope>
    <source>
        <strain evidence="3">AESS21</strain>
    </source>
</reference>
<keyword evidence="1" id="KW-0732">Signal</keyword>
<evidence type="ECO:0000313" key="3">
    <source>
        <dbReference type="EMBL" id="MBS8261365.1"/>
    </source>
</evidence>
<organism evidence="3 4">
    <name type="scientific">Roseibium polysiphoniae</name>
    <dbReference type="NCBI Taxonomy" id="2571221"/>
    <lineage>
        <taxon>Bacteria</taxon>
        <taxon>Pseudomonadati</taxon>
        <taxon>Pseudomonadota</taxon>
        <taxon>Alphaproteobacteria</taxon>
        <taxon>Hyphomicrobiales</taxon>
        <taxon>Stappiaceae</taxon>
        <taxon>Roseibium</taxon>
    </lineage>
</organism>
<dbReference type="AlphaFoldDB" id="A0A944CF72"/>
<dbReference type="RefSeq" id="WP_213216763.1">
    <property type="nucleotide sequence ID" value="NZ_QTKU01000003.1"/>
</dbReference>
<sequence length="282" mass="30103">MVKRLFIILAFCTSLPFLASSAASAAATEWASVHGGAVRLIASGPLQDGTYKAGIEFSMEPGWHTYWRFPGEAGIPPMIDFEASKNVLKSDVMFPAPSRYDDGFSSSIVYHDAVVLPVIVTPEDAGEPIDLSLSMFFGICKDICVPGDANLSLSLSPDGKTDALATKLIDRDLELVPTLVDNDGPKVLGLDAKTSDKGHQFLITAQVSETSEIDLFAEGPEGSYIALPVLLQRDGAQATWSLSSRGLVQSEAGSSLTFVLVDRDTAVETKIEVPPELLPKAD</sequence>
<feature type="signal peptide" evidence="1">
    <location>
        <begin position="1"/>
        <end position="25"/>
    </location>
</feature>
<dbReference type="EMBL" id="QTKU01000003">
    <property type="protein sequence ID" value="MBS8261365.1"/>
    <property type="molecule type" value="Genomic_DNA"/>
</dbReference>
<name>A0A944CF72_9HYPH</name>
<reference evidence="3" key="1">
    <citation type="submission" date="2018-08" db="EMBL/GenBank/DDBJ databases">
        <authorList>
            <person name="Jin W."/>
            <person name="Wang H."/>
            <person name="Yang Y."/>
            <person name="Li M."/>
            <person name="Liu J."/>
        </authorList>
    </citation>
    <scope>NUCLEOTIDE SEQUENCE</scope>
    <source>
        <strain evidence="3">AESS21</strain>
    </source>
</reference>
<feature type="domain" description="Thiol:disulfide interchange protein DsbD N-terminal" evidence="2">
    <location>
        <begin position="47"/>
        <end position="152"/>
    </location>
</feature>
<comment type="caution">
    <text evidence="3">The sequence shown here is derived from an EMBL/GenBank/DDBJ whole genome shotgun (WGS) entry which is preliminary data.</text>
</comment>
<feature type="chain" id="PRO_5037805244" description="Thiol:disulfide interchange protein DsbD N-terminal domain-containing protein" evidence="1">
    <location>
        <begin position="26"/>
        <end position="282"/>
    </location>
</feature>
<dbReference type="InterPro" id="IPR028250">
    <property type="entry name" value="DsbDN"/>
</dbReference>